<dbReference type="Proteomes" id="UP000217994">
    <property type="component" value="Unassembled WGS sequence"/>
</dbReference>
<evidence type="ECO:0000256" key="2">
    <source>
        <dbReference type="ARBA" id="ARBA00023235"/>
    </source>
</evidence>
<dbReference type="Gene3D" id="1.20.59.10">
    <property type="entry name" value="Chorismate mutase"/>
    <property type="match status" value="1"/>
</dbReference>
<dbReference type="GeneID" id="69001415"/>
<evidence type="ECO:0000259" key="3">
    <source>
        <dbReference type="PROSITE" id="PS51168"/>
    </source>
</evidence>
<organism evidence="4 5">
    <name type="scientific">Burkholderia ubonensis subsp. mesacidophila</name>
    <dbReference type="NCBI Taxonomy" id="265293"/>
    <lineage>
        <taxon>Bacteria</taxon>
        <taxon>Pseudomonadati</taxon>
        <taxon>Pseudomonadota</taxon>
        <taxon>Betaproteobacteria</taxon>
        <taxon>Burkholderiales</taxon>
        <taxon>Burkholderiaceae</taxon>
        <taxon>Burkholderia</taxon>
        <taxon>Burkholderia cepacia complex</taxon>
    </lineage>
</organism>
<dbReference type="InterPro" id="IPR002701">
    <property type="entry name" value="CM_II_prokaryot"/>
</dbReference>
<accession>A0A2A4FCQ2</accession>
<dbReference type="GO" id="GO:0009697">
    <property type="term" value="P:salicylic acid biosynthetic process"/>
    <property type="evidence" value="ECO:0007669"/>
    <property type="project" value="TreeGrafter"/>
</dbReference>
<dbReference type="GO" id="GO:0046417">
    <property type="term" value="P:chorismate metabolic process"/>
    <property type="evidence" value="ECO:0007669"/>
    <property type="project" value="InterPro"/>
</dbReference>
<name>A0A2A4FCQ2_9BURK</name>
<dbReference type="PROSITE" id="PS51168">
    <property type="entry name" value="CHORISMATE_MUT_2"/>
    <property type="match status" value="1"/>
</dbReference>
<dbReference type="EMBL" id="MTZU01000069">
    <property type="protein sequence ID" value="PCE30206.1"/>
    <property type="molecule type" value="Genomic_DNA"/>
</dbReference>
<dbReference type="GO" id="GO:0004106">
    <property type="term" value="F:chorismate mutase activity"/>
    <property type="evidence" value="ECO:0007669"/>
    <property type="project" value="UniProtKB-EC"/>
</dbReference>
<feature type="domain" description="Chorismate mutase" evidence="3">
    <location>
        <begin position="1"/>
        <end position="91"/>
    </location>
</feature>
<dbReference type="PANTHER" id="PTHR38041:SF1">
    <property type="entry name" value="CHORISMATE MUTASE"/>
    <property type="match status" value="1"/>
</dbReference>
<dbReference type="SUPFAM" id="SSF48600">
    <property type="entry name" value="Chorismate mutase II"/>
    <property type="match status" value="1"/>
</dbReference>
<protein>
    <recommendedName>
        <fullName evidence="1">chorismate mutase</fullName>
        <ecNumber evidence="1">5.4.99.5</ecNumber>
    </recommendedName>
</protein>
<dbReference type="InterPro" id="IPR051331">
    <property type="entry name" value="Chorismate_mutase-related"/>
</dbReference>
<evidence type="ECO:0000256" key="1">
    <source>
        <dbReference type="ARBA" id="ARBA00012404"/>
    </source>
</evidence>
<dbReference type="RefSeq" id="WP_157721077.1">
    <property type="nucleotide sequence ID" value="NZ_CP020738.1"/>
</dbReference>
<reference evidence="4 5" key="1">
    <citation type="submission" date="2017-01" db="EMBL/GenBank/DDBJ databases">
        <title>Whole-Genome Shotgun Sequencing of Two beta-Proteobacterial Species in Search of the Bulgecin Biosynthetic Cluster.</title>
        <authorList>
            <person name="Horsman M.E."/>
            <person name="Marous D.R."/>
            <person name="Li R."/>
            <person name="Oliver R.A."/>
            <person name="Byun B."/>
            <person name="Emrich S.J."/>
            <person name="Boggess B."/>
            <person name="Townsend C.A."/>
            <person name="Mobashery S."/>
        </authorList>
    </citation>
    <scope>NUCLEOTIDE SEQUENCE [LARGE SCALE GENOMIC DNA]</scope>
    <source>
        <strain evidence="4 5">ATCC 31433</strain>
    </source>
</reference>
<comment type="caution">
    <text evidence="4">The sequence shown here is derived from an EMBL/GenBank/DDBJ whole genome shotgun (WGS) entry which is preliminary data.</text>
</comment>
<gene>
    <name evidence="4" type="ORF">BZL54_22425</name>
</gene>
<dbReference type="InterPro" id="IPR036263">
    <property type="entry name" value="Chorismate_II_sf"/>
</dbReference>
<sequence>MHAAEQLADIRRQIDGIDDQIVPLLAKRISLALEASRYKHSVDEIRGCDRVQQVLDAVAARVRQADGDVDTIVAIYRFIIEALTELQLREKGLANS</sequence>
<evidence type="ECO:0000313" key="5">
    <source>
        <dbReference type="Proteomes" id="UP000217994"/>
    </source>
</evidence>
<dbReference type="InterPro" id="IPR036979">
    <property type="entry name" value="CM_dom_sf"/>
</dbReference>
<dbReference type="AlphaFoldDB" id="A0A2A4FCQ2"/>
<dbReference type="Pfam" id="PF01817">
    <property type="entry name" value="CM_2"/>
    <property type="match status" value="1"/>
</dbReference>
<dbReference type="PANTHER" id="PTHR38041">
    <property type="entry name" value="CHORISMATE MUTASE"/>
    <property type="match status" value="1"/>
</dbReference>
<dbReference type="SMART" id="SM00830">
    <property type="entry name" value="CM_2"/>
    <property type="match status" value="1"/>
</dbReference>
<evidence type="ECO:0000313" key="4">
    <source>
        <dbReference type="EMBL" id="PCE30206.1"/>
    </source>
</evidence>
<proteinExistence type="predicted"/>
<dbReference type="EC" id="5.4.99.5" evidence="1"/>
<keyword evidence="2" id="KW-0413">Isomerase</keyword>